<evidence type="ECO:0000256" key="8">
    <source>
        <dbReference type="ARBA" id="ARBA00038436"/>
    </source>
</evidence>
<comment type="subunit">
    <text evidence="9">The complex comprises the extracytoplasmic solute receptor protein and the two transmembrane proteins.</text>
</comment>
<evidence type="ECO:0000313" key="12">
    <source>
        <dbReference type="Proteomes" id="UP000199236"/>
    </source>
</evidence>
<sequence>MRLFAPYLSLCRWLAKITAVLLGVALTSMFFCVGIQVFVRSLLSMSVLWLDDILMSCFVVAIFSGIALGFRFRSHLATTIIVEGFGELAARVFGHLVDLLCVVSMAGVAWYGIEFAESAFGQFTPVLRLPLGWVYLIIPVSAAISILFILENQLVRKDPQHD</sequence>
<dbReference type="Proteomes" id="UP000199236">
    <property type="component" value="Unassembled WGS sequence"/>
</dbReference>
<dbReference type="AlphaFoldDB" id="A0A1I5JAH5"/>
<feature type="transmembrane region" description="Helical" evidence="9">
    <location>
        <begin position="133"/>
        <end position="150"/>
    </location>
</feature>
<dbReference type="InterPro" id="IPR055348">
    <property type="entry name" value="DctQ"/>
</dbReference>
<proteinExistence type="inferred from homology"/>
<evidence type="ECO:0000256" key="2">
    <source>
        <dbReference type="ARBA" id="ARBA00022448"/>
    </source>
</evidence>
<keyword evidence="2 9" id="KW-0813">Transport</keyword>
<dbReference type="GO" id="GO:0005886">
    <property type="term" value="C:plasma membrane"/>
    <property type="evidence" value="ECO:0007669"/>
    <property type="project" value="UniProtKB-SubCell"/>
</dbReference>
<keyword evidence="3" id="KW-1003">Cell membrane</keyword>
<evidence type="ECO:0000259" key="10">
    <source>
        <dbReference type="Pfam" id="PF04290"/>
    </source>
</evidence>
<feature type="domain" description="Tripartite ATP-independent periplasmic transporters DctQ component" evidence="10">
    <location>
        <begin position="29"/>
        <end position="155"/>
    </location>
</feature>
<protein>
    <recommendedName>
        <fullName evidence="9">TRAP transporter small permease protein</fullName>
    </recommendedName>
</protein>
<gene>
    <name evidence="11" type="ORF">SAMN04488056_11148</name>
</gene>
<accession>A0A1I5JAH5</accession>
<evidence type="ECO:0000256" key="5">
    <source>
        <dbReference type="ARBA" id="ARBA00022692"/>
    </source>
</evidence>
<dbReference type="GO" id="GO:0015740">
    <property type="term" value="P:C4-dicarboxylate transport"/>
    <property type="evidence" value="ECO:0007669"/>
    <property type="project" value="TreeGrafter"/>
</dbReference>
<dbReference type="RefSeq" id="WP_175528139.1">
    <property type="nucleotide sequence ID" value="NZ_FOVR01000011.1"/>
</dbReference>
<keyword evidence="4 9" id="KW-0997">Cell inner membrane</keyword>
<evidence type="ECO:0000256" key="9">
    <source>
        <dbReference type="RuleBase" id="RU369079"/>
    </source>
</evidence>
<dbReference type="PANTHER" id="PTHR35011:SF5">
    <property type="entry name" value="SIALIC ACID TRAP TRANSPORTER SMALL PERMEASE PROTEIN SIAQ"/>
    <property type="match status" value="1"/>
</dbReference>
<evidence type="ECO:0000256" key="4">
    <source>
        <dbReference type="ARBA" id="ARBA00022519"/>
    </source>
</evidence>
<keyword evidence="6 9" id="KW-1133">Transmembrane helix</keyword>
<reference evidence="11 12" key="1">
    <citation type="submission" date="2016-10" db="EMBL/GenBank/DDBJ databases">
        <authorList>
            <person name="de Groot N.N."/>
        </authorList>
    </citation>
    <scope>NUCLEOTIDE SEQUENCE [LARGE SCALE GENOMIC DNA]</scope>
    <source>
        <strain evidence="11 12">CGMCC 1.9157</strain>
    </source>
</reference>
<comment type="similarity">
    <text evidence="8 9">Belongs to the TRAP transporter small permease family.</text>
</comment>
<evidence type="ECO:0000256" key="7">
    <source>
        <dbReference type="ARBA" id="ARBA00023136"/>
    </source>
</evidence>
<keyword evidence="12" id="KW-1185">Reference proteome</keyword>
<feature type="transmembrane region" description="Helical" evidence="9">
    <location>
        <begin position="53"/>
        <end position="72"/>
    </location>
</feature>
<evidence type="ECO:0000313" key="11">
    <source>
        <dbReference type="EMBL" id="SFO69757.1"/>
    </source>
</evidence>
<dbReference type="Pfam" id="PF04290">
    <property type="entry name" value="DctQ"/>
    <property type="match status" value="1"/>
</dbReference>
<keyword evidence="7 9" id="KW-0472">Membrane</keyword>
<keyword evidence="5 9" id="KW-0812">Transmembrane</keyword>
<evidence type="ECO:0000256" key="3">
    <source>
        <dbReference type="ARBA" id="ARBA00022475"/>
    </source>
</evidence>
<evidence type="ECO:0000256" key="6">
    <source>
        <dbReference type="ARBA" id="ARBA00022989"/>
    </source>
</evidence>
<comment type="function">
    <text evidence="9">Part of the tripartite ATP-independent periplasmic (TRAP) transport system.</text>
</comment>
<dbReference type="STRING" id="655353.SAMN04488056_11148"/>
<dbReference type="InterPro" id="IPR007387">
    <property type="entry name" value="TRAP_DctQ"/>
</dbReference>
<name>A0A1I5JAH5_9HYPH</name>
<evidence type="ECO:0000256" key="1">
    <source>
        <dbReference type="ARBA" id="ARBA00004429"/>
    </source>
</evidence>
<dbReference type="PANTHER" id="PTHR35011">
    <property type="entry name" value="2,3-DIKETO-L-GULONATE TRAP TRANSPORTER SMALL PERMEASE PROTEIN YIAM"/>
    <property type="match status" value="1"/>
</dbReference>
<dbReference type="EMBL" id="FOVR01000011">
    <property type="protein sequence ID" value="SFO69757.1"/>
    <property type="molecule type" value="Genomic_DNA"/>
</dbReference>
<organism evidence="11 12">
    <name type="scientific">Cohaesibacter marisflavi</name>
    <dbReference type="NCBI Taxonomy" id="655353"/>
    <lineage>
        <taxon>Bacteria</taxon>
        <taxon>Pseudomonadati</taxon>
        <taxon>Pseudomonadota</taxon>
        <taxon>Alphaproteobacteria</taxon>
        <taxon>Hyphomicrobiales</taxon>
        <taxon>Cohaesibacteraceae</taxon>
    </lineage>
</organism>
<feature type="transmembrane region" description="Helical" evidence="9">
    <location>
        <begin position="92"/>
        <end position="113"/>
    </location>
</feature>
<feature type="transmembrane region" description="Helical" evidence="9">
    <location>
        <begin position="20"/>
        <end position="41"/>
    </location>
</feature>
<comment type="subcellular location">
    <subcellularLocation>
        <location evidence="1 9">Cell inner membrane</location>
        <topology evidence="1 9">Multi-pass membrane protein</topology>
    </subcellularLocation>
</comment>
<dbReference type="GO" id="GO:0022857">
    <property type="term" value="F:transmembrane transporter activity"/>
    <property type="evidence" value="ECO:0007669"/>
    <property type="project" value="UniProtKB-UniRule"/>
</dbReference>